<dbReference type="Pfam" id="PF00355">
    <property type="entry name" value="Rieske"/>
    <property type="match status" value="1"/>
</dbReference>
<feature type="region of interest" description="Disordered" evidence="6">
    <location>
        <begin position="1"/>
        <end position="25"/>
    </location>
</feature>
<keyword evidence="9" id="KW-1185">Reference proteome</keyword>
<feature type="compositionally biased region" description="Polar residues" evidence="6">
    <location>
        <begin position="1"/>
        <end position="11"/>
    </location>
</feature>
<dbReference type="InParanoid" id="A0A4R5CN86"/>
<dbReference type="GO" id="GO:0016020">
    <property type="term" value="C:membrane"/>
    <property type="evidence" value="ECO:0007669"/>
    <property type="project" value="InterPro"/>
</dbReference>
<gene>
    <name evidence="8" type="ORF">E1269_27770</name>
</gene>
<evidence type="ECO:0000256" key="4">
    <source>
        <dbReference type="ARBA" id="ARBA00023014"/>
    </source>
</evidence>
<dbReference type="RefSeq" id="WP_131900741.1">
    <property type="nucleotide sequence ID" value="NZ_SMKZ01000061.1"/>
</dbReference>
<dbReference type="SUPFAM" id="SSF51971">
    <property type="entry name" value="Nucleotide-binding domain"/>
    <property type="match status" value="1"/>
</dbReference>
<dbReference type="Gene3D" id="3.30.9.10">
    <property type="entry name" value="D-Amino Acid Oxidase, subunit A, domain 2"/>
    <property type="match status" value="1"/>
</dbReference>
<keyword evidence="5" id="KW-1015">Disulfide bond</keyword>
<dbReference type="EMBL" id="SMKZ01000061">
    <property type="protein sequence ID" value="TDD99034.1"/>
    <property type="molecule type" value="Genomic_DNA"/>
</dbReference>
<comment type="caution">
    <text evidence="8">The sequence shown here is derived from an EMBL/GenBank/DDBJ whole genome shotgun (WGS) entry which is preliminary data.</text>
</comment>
<evidence type="ECO:0000256" key="3">
    <source>
        <dbReference type="ARBA" id="ARBA00023004"/>
    </source>
</evidence>
<dbReference type="PROSITE" id="PS51296">
    <property type="entry name" value="RIESKE"/>
    <property type="match status" value="1"/>
</dbReference>
<dbReference type="Gene3D" id="3.50.50.60">
    <property type="entry name" value="FAD/NAD(P)-binding domain"/>
    <property type="match status" value="1"/>
</dbReference>
<dbReference type="InterPro" id="IPR036922">
    <property type="entry name" value="Rieske_2Fe-2S_sf"/>
</dbReference>
<dbReference type="PANTHER" id="PTHR13847">
    <property type="entry name" value="SARCOSINE DEHYDROGENASE-RELATED"/>
    <property type="match status" value="1"/>
</dbReference>
<dbReference type="InterPro" id="IPR006076">
    <property type="entry name" value="FAD-dep_OxRdtase"/>
</dbReference>
<organism evidence="8 9">
    <name type="scientific">Jiangella asiatica</name>
    <dbReference type="NCBI Taxonomy" id="2530372"/>
    <lineage>
        <taxon>Bacteria</taxon>
        <taxon>Bacillati</taxon>
        <taxon>Actinomycetota</taxon>
        <taxon>Actinomycetes</taxon>
        <taxon>Jiangellales</taxon>
        <taxon>Jiangellaceae</taxon>
        <taxon>Jiangella</taxon>
    </lineage>
</organism>
<evidence type="ECO:0000313" key="9">
    <source>
        <dbReference type="Proteomes" id="UP000294739"/>
    </source>
</evidence>
<dbReference type="PANTHER" id="PTHR13847:SF274">
    <property type="entry name" value="RIESKE 2FE-2S IRON-SULFUR PROTEIN YHFW-RELATED"/>
    <property type="match status" value="1"/>
</dbReference>
<reference evidence="8 9" key="1">
    <citation type="submission" date="2019-03" db="EMBL/GenBank/DDBJ databases">
        <title>Draft genome sequences of novel Actinobacteria.</title>
        <authorList>
            <person name="Sahin N."/>
            <person name="Ay H."/>
            <person name="Saygin H."/>
        </authorList>
    </citation>
    <scope>NUCLEOTIDE SEQUENCE [LARGE SCALE GENOMIC DNA]</scope>
    <source>
        <strain evidence="8 9">5K138</strain>
    </source>
</reference>
<evidence type="ECO:0000259" key="7">
    <source>
        <dbReference type="PROSITE" id="PS51296"/>
    </source>
</evidence>
<dbReference type="Proteomes" id="UP000294739">
    <property type="component" value="Unassembled WGS sequence"/>
</dbReference>
<name>A0A4R5CN86_9ACTN</name>
<dbReference type="GO" id="GO:0051537">
    <property type="term" value="F:2 iron, 2 sulfur cluster binding"/>
    <property type="evidence" value="ECO:0007669"/>
    <property type="project" value="UniProtKB-KW"/>
</dbReference>
<evidence type="ECO:0000256" key="1">
    <source>
        <dbReference type="ARBA" id="ARBA00022714"/>
    </source>
</evidence>
<evidence type="ECO:0000313" key="8">
    <source>
        <dbReference type="EMBL" id="TDD99034.1"/>
    </source>
</evidence>
<feature type="domain" description="Rieske" evidence="7">
    <location>
        <begin position="425"/>
        <end position="503"/>
    </location>
</feature>
<protein>
    <submittedName>
        <fullName evidence="8">FAD-dependent oxidoreductase</fullName>
    </submittedName>
</protein>
<dbReference type="Pfam" id="PF01266">
    <property type="entry name" value="DAO"/>
    <property type="match status" value="1"/>
</dbReference>
<keyword evidence="2" id="KW-0479">Metal-binding</keyword>
<sequence length="503" mass="53888">MSNPSYWMTSTDDSEPAHPPATPPPDVDVVVLGAGIAGITTAYLLRQAGRTVALIEADRLAAGVTGHTTAKVTSQHGAIYAQLGRSFGPDTARAYGAGQQLAREWIVSEAAVLGADADLSPRDSYTFVERDSSADGQRREATAAAEAGLPAEYVTDTGLPFPVAGAVRFTGQAQFHPRRWLLALAARLPGDGGYVLTGTRATRLTEGDPCVVDTTAGPVRGRHVVVATHYPVFDRGLYFARLEPRRDLVVAAPTDAGDAPAGMYISTEDRHSVRTTPLDDGRVLLIVGGEAHRVGAHVSVAARYERLERWARERFRVERFSHRWLAHDLTSVDTLPYIGRYHPFTRNVWVATGFGHWGMTNGTLAGVLLRDLITGVDNPLAGVFDPLRRTVRQSAAEFAKANAYVAGRFVGDRFDAAVHRGTNGIAPGTGRVVGDGRRAVAAYRDEAGALHRLSARCTHLGCLVTFNDAERTWDCACHGSRFGLDGTVLAGPAIEPLAAVDPD</sequence>
<dbReference type="PRINTS" id="PR00162">
    <property type="entry name" value="RIESKE"/>
</dbReference>
<keyword evidence="1" id="KW-0001">2Fe-2S</keyword>
<dbReference type="GO" id="GO:0016705">
    <property type="term" value="F:oxidoreductase activity, acting on paired donors, with incorporation or reduction of molecular oxygen"/>
    <property type="evidence" value="ECO:0007669"/>
    <property type="project" value="UniProtKB-ARBA"/>
</dbReference>
<dbReference type="InterPro" id="IPR036188">
    <property type="entry name" value="FAD/NAD-bd_sf"/>
</dbReference>
<dbReference type="GO" id="GO:0004497">
    <property type="term" value="F:monooxygenase activity"/>
    <property type="evidence" value="ECO:0007669"/>
    <property type="project" value="UniProtKB-ARBA"/>
</dbReference>
<dbReference type="OrthoDB" id="9767869at2"/>
<keyword evidence="4" id="KW-0411">Iron-sulfur</keyword>
<dbReference type="InterPro" id="IPR005805">
    <property type="entry name" value="Rieske_Fe-S_prot_C"/>
</dbReference>
<evidence type="ECO:0000256" key="6">
    <source>
        <dbReference type="SAM" id="MobiDB-lite"/>
    </source>
</evidence>
<dbReference type="GO" id="GO:0005737">
    <property type="term" value="C:cytoplasm"/>
    <property type="evidence" value="ECO:0007669"/>
    <property type="project" value="TreeGrafter"/>
</dbReference>
<dbReference type="InterPro" id="IPR017941">
    <property type="entry name" value="Rieske_2Fe-2S"/>
</dbReference>
<evidence type="ECO:0000256" key="5">
    <source>
        <dbReference type="ARBA" id="ARBA00023157"/>
    </source>
</evidence>
<dbReference type="GO" id="GO:0046872">
    <property type="term" value="F:metal ion binding"/>
    <property type="evidence" value="ECO:0007669"/>
    <property type="project" value="UniProtKB-KW"/>
</dbReference>
<keyword evidence="3" id="KW-0408">Iron</keyword>
<dbReference type="AlphaFoldDB" id="A0A4R5CN86"/>
<dbReference type="SUPFAM" id="SSF50022">
    <property type="entry name" value="ISP domain"/>
    <property type="match status" value="1"/>
</dbReference>
<dbReference type="Gene3D" id="2.102.10.10">
    <property type="entry name" value="Rieske [2Fe-2S] iron-sulphur domain"/>
    <property type="match status" value="1"/>
</dbReference>
<accession>A0A4R5CN86</accession>
<evidence type="ECO:0000256" key="2">
    <source>
        <dbReference type="ARBA" id="ARBA00022723"/>
    </source>
</evidence>
<proteinExistence type="predicted"/>